<accession>A0A8T3BVK0</accession>
<comment type="caution">
    <text evidence="2">The sequence shown here is derived from an EMBL/GenBank/DDBJ whole genome shotgun (WGS) entry which is preliminary data.</text>
</comment>
<proteinExistence type="predicted"/>
<feature type="transmembrane region" description="Helical" evidence="1">
    <location>
        <begin position="34"/>
        <end position="63"/>
    </location>
</feature>
<gene>
    <name evidence="2" type="ORF">KFK09_007154</name>
</gene>
<dbReference type="AlphaFoldDB" id="A0A8T3BVK0"/>
<protein>
    <submittedName>
        <fullName evidence="2">Uncharacterized protein</fullName>
    </submittedName>
</protein>
<organism evidence="2 3">
    <name type="scientific">Dendrobium nobile</name>
    <name type="common">Orchid</name>
    <dbReference type="NCBI Taxonomy" id="94219"/>
    <lineage>
        <taxon>Eukaryota</taxon>
        <taxon>Viridiplantae</taxon>
        <taxon>Streptophyta</taxon>
        <taxon>Embryophyta</taxon>
        <taxon>Tracheophyta</taxon>
        <taxon>Spermatophyta</taxon>
        <taxon>Magnoliopsida</taxon>
        <taxon>Liliopsida</taxon>
        <taxon>Asparagales</taxon>
        <taxon>Orchidaceae</taxon>
        <taxon>Epidendroideae</taxon>
        <taxon>Malaxideae</taxon>
        <taxon>Dendrobiinae</taxon>
        <taxon>Dendrobium</taxon>
    </lineage>
</organism>
<feature type="transmembrane region" description="Helical" evidence="1">
    <location>
        <begin position="84"/>
        <end position="103"/>
    </location>
</feature>
<keyword evidence="1" id="KW-0812">Transmembrane</keyword>
<sequence>MPSSLYVSHRIGGEGYFKGTLGFKEVCPPTTIPTFLLCLIFILFLLYSVVFCLTFSHFFYVLILNACKMRKTQKTNDSTGVQKGYVLFLIAFSFLHTTIFLYMNVL</sequence>
<evidence type="ECO:0000256" key="1">
    <source>
        <dbReference type="SAM" id="Phobius"/>
    </source>
</evidence>
<evidence type="ECO:0000313" key="2">
    <source>
        <dbReference type="EMBL" id="KAI0519697.1"/>
    </source>
</evidence>
<name>A0A8T3BVK0_DENNO</name>
<keyword evidence="1" id="KW-0472">Membrane</keyword>
<dbReference type="EMBL" id="JAGYWB010000006">
    <property type="protein sequence ID" value="KAI0519697.1"/>
    <property type="molecule type" value="Genomic_DNA"/>
</dbReference>
<reference evidence="2" key="1">
    <citation type="journal article" date="2022" name="Front. Genet.">
        <title>Chromosome-Scale Assembly of the Dendrobium nobile Genome Provides Insights Into the Molecular Mechanism of the Biosynthesis of the Medicinal Active Ingredient of Dendrobium.</title>
        <authorList>
            <person name="Xu Q."/>
            <person name="Niu S.-C."/>
            <person name="Li K.-L."/>
            <person name="Zheng P.-J."/>
            <person name="Zhang X.-J."/>
            <person name="Jia Y."/>
            <person name="Liu Y."/>
            <person name="Niu Y.-X."/>
            <person name="Yu L.-H."/>
            <person name="Chen D.-F."/>
            <person name="Zhang G.-Q."/>
        </authorList>
    </citation>
    <scope>NUCLEOTIDE SEQUENCE</scope>
    <source>
        <tissue evidence="2">Leaf</tissue>
    </source>
</reference>
<evidence type="ECO:0000313" key="3">
    <source>
        <dbReference type="Proteomes" id="UP000829196"/>
    </source>
</evidence>
<keyword evidence="3" id="KW-1185">Reference proteome</keyword>
<dbReference type="Proteomes" id="UP000829196">
    <property type="component" value="Unassembled WGS sequence"/>
</dbReference>
<keyword evidence="1" id="KW-1133">Transmembrane helix</keyword>